<dbReference type="EMBL" id="JARIHO010000037">
    <property type="protein sequence ID" value="KAJ7330515.1"/>
    <property type="molecule type" value="Genomic_DNA"/>
</dbReference>
<name>A0AAD6ZPC6_9AGAR</name>
<gene>
    <name evidence="1" type="ORF">DFH08DRAFT_815419</name>
</gene>
<dbReference type="Proteomes" id="UP001218218">
    <property type="component" value="Unassembled WGS sequence"/>
</dbReference>
<reference evidence="1" key="1">
    <citation type="submission" date="2023-03" db="EMBL/GenBank/DDBJ databases">
        <title>Massive genome expansion in bonnet fungi (Mycena s.s.) driven by repeated elements and novel gene families across ecological guilds.</title>
        <authorList>
            <consortium name="Lawrence Berkeley National Laboratory"/>
            <person name="Harder C.B."/>
            <person name="Miyauchi S."/>
            <person name="Viragh M."/>
            <person name="Kuo A."/>
            <person name="Thoen E."/>
            <person name="Andreopoulos B."/>
            <person name="Lu D."/>
            <person name="Skrede I."/>
            <person name="Drula E."/>
            <person name="Henrissat B."/>
            <person name="Morin E."/>
            <person name="Kohler A."/>
            <person name="Barry K."/>
            <person name="LaButti K."/>
            <person name="Morin E."/>
            <person name="Salamov A."/>
            <person name="Lipzen A."/>
            <person name="Mereny Z."/>
            <person name="Hegedus B."/>
            <person name="Baldrian P."/>
            <person name="Stursova M."/>
            <person name="Weitz H."/>
            <person name="Taylor A."/>
            <person name="Grigoriev I.V."/>
            <person name="Nagy L.G."/>
            <person name="Martin F."/>
            <person name="Kauserud H."/>
        </authorList>
    </citation>
    <scope>NUCLEOTIDE SEQUENCE</scope>
    <source>
        <strain evidence="1">CBHHK002</strain>
    </source>
</reference>
<dbReference type="InterPro" id="IPR036852">
    <property type="entry name" value="Peptidase_S8/S53_dom_sf"/>
</dbReference>
<dbReference type="GO" id="GO:0006508">
    <property type="term" value="P:proteolysis"/>
    <property type="evidence" value="ECO:0007669"/>
    <property type="project" value="InterPro"/>
</dbReference>
<organism evidence="1 2">
    <name type="scientific">Mycena albidolilacea</name>
    <dbReference type="NCBI Taxonomy" id="1033008"/>
    <lineage>
        <taxon>Eukaryota</taxon>
        <taxon>Fungi</taxon>
        <taxon>Dikarya</taxon>
        <taxon>Basidiomycota</taxon>
        <taxon>Agaricomycotina</taxon>
        <taxon>Agaricomycetes</taxon>
        <taxon>Agaricomycetidae</taxon>
        <taxon>Agaricales</taxon>
        <taxon>Marasmiineae</taxon>
        <taxon>Mycenaceae</taxon>
        <taxon>Mycena</taxon>
    </lineage>
</organism>
<sequence length="196" mass="21955">MSYRHPKVHPLPTECLEAIHLEKDVVIDPTVIFAPEKYGEDRHEEINPFASIGIVDGNCKFSDGGECCQYLSGRIGIREPNEGRRPEVVEDLMVDDFTYIWPWFLIKIDLNVSFDKVVGQLQYTPMPLPRTVELQPSRSLPEKMRTGSNPGARLGFVHLALTSGTQGFTAVEGFDPITGLGTPNFKRLLALWLSAK</sequence>
<dbReference type="AlphaFoldDB" id="A0AAD6ZPC6"/>
<accession>A0AAD6ZPC6</accession>
<evidence type="ECO:0000313" key="2">
    <source>
        <dbReference type="Proteomes" id="UP001218218"/>
    </source>
</evidence>
<proteinExistence type="predicted"/>
<keyword evidence="2" id="KW-1185">Reference proteome</keyword>
<dbReference type="GO" id="GO:0004252">
    <property type="term" value="F:serine-type endopeptidase activity"/>
    <property type="evidence" value="ECO:0007669"/>
    <property type="project" value="InterPro"/>
</dbReference>
<evidence type="ECO:0000313" key="1">
    <source>
        <dbReference type="EMBL" id="KAJ7330515.1"/>
    </source>
</evidence>
<comment type="caution">
    <text evidence="1">The sequence shown here is derived from an EMBL/GenBank/DDBJ whole genome shotgun (WGS) entry which is preliminary data.</text>
</comment>
<protein>
    <submittedName>
        <fullName evidence="1">Uncharacterized protein</fullName>
    </submittedName>
</protein>
<dbReference type="Gene3D" id="3.40.50.200">
    <property type="entry name" value="Peptidase S8/S53 domain"/>
    <property type="match status" value="1"/>
</dbReference>